<name>A0ABS4I5A1_9BACL</name>
<comment type="caution">
    <text evidence="1">The sequence shown here is derived from an EMBL/GenBank/DDBJ whole genome shotgun (WGS) entry which is preliminary data.</text>
</comment>
<dbReference type="Proteomes" id="UP001519344">
    <property type="component" value="Unassembled WGS sequence"/>
</dbReference>
<proteinExistence type="predicted"/>
<sequence length="526" mass="58284">MRNRWFAAMLIACSIVMLVDQCRAEASSVGDRVGEVVSTDIAAYVNGKLIPSMNISGETAIAAEDLREIGFDVAWSPRARTLRIEPKAAEEQAAKESAPRKEPDGLPIGTHLKDVLYTDIQAYYGDTPLRSFNIDGRTAIVLNDLDAFGTVAWSEAERTIRFQSKPLAKEGTQEAWREEGANLVLRTLKDVNLALDFREEGQFYEEEQVGFGEDGLPYMKLDFFADKFGFTKIQDAGSKSIRLSEGLYSFSIQPGSKQAVTYWGGQAVHTYELIFPPRKKDGVIYLYSIDLEHLFGYIGKWNQNSHTLLIRYTSYDVKDYAFPAQEGSDKLTVRAVVTEPPRDFSLNGGMALKLDNDGIFGNLISAMQKTGAKGETVSWMEVPIRLHLGDNGISAELVQGNRILYSASYPVRTSYETVPLLVGIPGFKLDQTEEGYLKTNSSNLTFSGRADSSFAFTISKFEDGQGFVPLTSQVQVGVKNDGTFQMPLTLSEGSGLYQVQLFRPVATPRGPGYSNEGYFYVMLLQP</sequence>
<dbReference type="RefSeq" id="WP_167059528.1">
    <property type="nucleotide sequence ID" value="NZ_JAAOZR010000023.1"/>
</dbReference>
<protein>
    <recommendedName>
        <fullName evidence="3">Copper amine oxidase-like N-terminal domain-containing protein</fullName>
    </recommendedName>
</protein>
<evidence type="ECO:0008006" key="3">
    <source>
        <dbReference type="Google" id="ProtNLM"/>
    </source>
</evidence>
<dbReference type="EMBL" id="JAGGKV010000015">
    <property type="protein sequence ID" value="MBP1965696.1"/>
    <property type="molecule type" value="Genomic_DNA"/>
</dbReference>
<gene>
    <name evidence="1" type="ORF">J2Z65_004941</name>
</gene>
<organism evidence="1 2">
    <name type="scientific">Paenibacillus aceris</name>
    <dbReference type="NCBI Taxonomy" id="869555"/>
    <lineage>
        <taxon>Bacteria</taxon>
        <taxon>Bacillati</taxon>
        <taxon>Bacillota</taxon>
        <taxon>Bacilli</taxon>
        <taxon>Bacillales</taxon>
        <taxon>Paenibacillaceae</taxon>
        <taxon>Paenibacillus</taxon>
    </lineage>
</organism>
<keyword evidence="2" id="KW-1185">Reference proteome</keyword>
<evidence type="ECO:0000313" key="1">
    <source>
        <dbReference type="EMBL" id="MBP1965696.1"/>
    </source>
</evidence>
<evidence type="ECO:0000313" key="2">
    <source>
        <dbReference type="Proteomes" id="UP001519344"/>
    </source>
</evidence>
<accession>A0ABS4I5A1</accession>
<reference evidence="1 2" key="1">
    <citation type="submission" date="2021-03" db="EMBL/GenBank/DDBJ databases">
        <title>Genomic Encyclopedia of Type Strains, Phase IV (KMG-IV): sequencing the most valuable type-strain genomes for metagenomic binning, comparative biology and taxonomic classification.</title>
        <authorList>
            <person name="Goeker M."/>
        </authorList>
    </citation>
    <scope>NUCLEOTIDE SEQUENCE [LARGE SCALE GENOMIC DNA]</scope>
    <source>
        <strain evidence="1 2">DSM 24950</strain>
    </source>
</reference>